<accession>A0A1Q2L3S3</accession>
<dbReference type="GO" id="GO:0006352">
    <property type="term" value="P:DNA-templated transcription initiation"/>
    <property type="evidence" value="ECO:0007669"/>
    <property type="project" value="InterPro"/>
</dbReference>
<keyword evidence="4" id="KW-0804">Transcription</keyword>
<sequence>MRDAMDEHGEYLVRLAFLYVKDWAAAEDIAQEVFIAYYKKSDQFSHQASLKTYLSKITINKCRDYLRSWKNRRIIFTDFLSNIVSPGQAPEISLVREEGRTSLADEILKLPLKYREVIILFYYQEFSIKEIGTLIECNENTVKTRLRRAKDLLRDQLDLREWEGFMHE</sequence>
<dbReference type="GO" id="GO:0016987">
    <property type="term" value="F:sigma factor activity"/>
    <property type="evidence" value="ECO:0007669"/>
    <property type="project" value="UniProtKB-KW"/>
</dbReference>
<evidence type="ECO:0000256" key="1">
    <source>
        <dbReference type="ARBA" id="ARBA00010641"/>
    </source>
</evidence>
<dbReference type="EMBL" id="CP019640">
    <property type="protein sequence ID" value="AQQ55071.1"/>
    <property type="molecule type" value="Genomic_DNA"/>
</dbReference>
<evidence type="ECO:0000256" key="4">
    <source>
        <dbReference type="ARBA" id="ARBA00023163"/>
    </source>
</evidence>
<dbReference type="AlphaFoldDB" id="A0A1Q2L3S3"/>
<organism evidence="7 8">
    <name type="scientific">Planococcus lenghuensis</name>
    <dbReference type="NCBI Taxonomy" id="2213202"/>
    <lineage>
        <taxon>Bacteria</taxon>
        <taxon>Bacillati</taxon>
        <taxon>Bacillota</taxon>
        <taxon>Bacilli</taxon>
        <taxon>Bacillales</taxon>
        <taxon>Caryophanaceae</taxon>
        <taxon>Planococcus</taxon>
    </lineage>
</organism>
<feature type="domain" description="RNA polymerase sigma-70 region 2" evidence="5">
    <location>
        <begin position="6"/>
        <end position="68"/>
    </location>
</feature>
<evidence type="ECO:0000256" key="3">
    <source>
        <dbReference type="ARBA" id="ARBA00023082"/>
    </source>
</evidence>
<evidence type="ECO:0000256" key="2">
    <source>
        <dbReference type="ARBA" id="ARBA00023015"/>
    </source>
</evidence>
<dbReference type="PANTHER" id="PTHR43133:SF60">
    <property type="entry name" value="RNA POLYMERASE SIGMA FACTOR SIGV"/>
    <property type="match status" value="1"/>
</dbReference>
<proteinExistence type="inferred from homology"/>
<dbReference type="InterPro" id="IPR007627">
    <property type="entry name" value="RNA_pol_sigma70_r2"/>
</dbReference>
<dbReference type="PANTHER" id="PTHR43133">
    <property type="entry name" value="RNA POLYMERASE ECF-TYPE SIGMA FACTO"/>
    <property type="match status" value="1"/>
</dbReference>
<dbReference type="Gene3D" id="1.10.1740.10">
    <property type="match status" value="1"/>
</dbReference>
<dbReference type="NCBIfam" id="TIGR02937">
    <property type="entry name" value="sigma70-ECF"/>
    <property type="match status" value="1"/>
</dbReference>
<dbReference type="SUPFAM" id="SSF88659">
    <property type="entry name" value="Sigma3 and sigma4 domains of RNA polymerase sigma factors"/>
    <property type="match status" value="1"/>
</dbReference>
<dbReference type="InterPro" id="IPR014284">
    <property type="entry name" value="RNA_pol_sigma-70_dom"/>
</dbReference>
<keyword evidence="2" id="KW-0805">Transcription regulation</keyword>
<dbReference type="OrthoDB" id="9794508at2"/>
<evidence type="ECO:0000313" key="8">
    <source>
        <dbReference type="Proteomes" id="UP000188184"/>
    </source>
</evidence>
<evidence type="ECO:0000313" key="7">
    <source>
        <dbReference type="EMBL" id="AQQ55071.1"/>
    </source>
</evidence>
<dbReference type="InterPro" id="IPR013324">
    <property type="entry name" value="RNA_pol_sigma_r3/r4-like"/>
</dbReference>
<dbReference type="Gene3D" id="1.10.10.10">
    <property type="entry name" value="Winged helix-like DNA-binding domain superfamily/Winged helix DNA-binding domain"/>
    <property type="match status" value="1"/>
</dbReference>
<dbReference type="InterPro" id="IPR013249">
    <property type="entry name" value="RNA_pol_sigma70_r4_t2"/>
</dbReference>
<dbReference type="KEGG" id="pmar:B0X71_09485"/>
<keyword evidence="8" id="KW-1185">Reference proteome</keyword>
<dbReference type="InterPro" id="IPR039425">
    <property type="entry name" value="RNA_pol_sigma-70-like"/>
</dbReference>
<reference evidence="7 8" key="1">
    <citation type="submission" date="2017-02" db="EMBL/GenBank/DDBJ databases">
        <title>The complete genomic sequence of a novel cold adapted crude oil-degrading bacterium Planococcus qaidamina Y42.</title>
        <authorList>
            <person name="Yang R."/>
        </authorList>
    </citation>
    <scope>NUCLEOTIDE SEQUENCE [LARGE SCALE GENOMIC DNA]</scope>
    <source>
        <strain evidence="7 8">Y42</strain>
    </source>
</reference>
<protein>
    <submittedName>
        <fullName evidence="7">RNA polymerase subunit sigma-70</fullName>
    </submittedName>
</protein>
<dbReference type="SUPFAM" id="SSF88946">
    <property type="entry name" value="Sigma2 domain of RNA polymerase sigma factors"/>
    <property type="match status" value="1"/>
</dbReference>
<feature type="domain" description="RNA polymerase sigma factor 70 region 4 type 2" evidence="6">
    <location>
        <begin position="103"/>
        <end position="151"/>
    </location>
</feature>
<dbReference type="InterPro" id="IPR036388">
    <property type="entry name" value="WH-like_DNA-bd_sf"/>
</dbReference>
<dbReference type="Pfam" id="PF08281">
    <property type="entry name" value="Sigma70_r4_2"/>
    <property type="match status" value="1"/>
</dbReference>
<dbReference type="GO" id="GO:0003677">
    <property type="term" value="F:DNA binding"/>
    <property type="evidence" value="ECO:0007669"/>
    <property type="project" value="InterPro"/>
</dbReference>
<comment type="similarity">
    <text evidence="1">Belongs to the sigma-70 factor family. ECF subfamily.</text>
</comment>
<gene>
    <name evidence="7" type="ORF">B0X71_09485</name>
</gene>
<evidence type="ECO:0000259" key="6">
    <source>
        <dbReference type="Pfam" id="PF08281"/>
    </source>
</evidence>
<dbReference type="CDD" id="cd06171">
    <property type="entry name" value="Sigma70_r4"/>
    <property type="match status" value="1"/>
</dbReference>
<keyword evidence="3" id="KW-0731">Sigma factor</keyword>
<dbReference type="Proteomes" id="UP000188184">
    <property type="component" value="Chromosome"/>
</dbReference>
<evidence type="ECO:0000259" key="5">
    <source>
        <dbReference type="Pfam" id="PF04542"/>
    </source>
</evidence>
<name>A0A1Q2L3S3_9BACL</name>
<dbReference type="InterPro" id="IPR013325">
    <property type="entry name" value="RNA_pol_sigma_r2"/>
</dbReference>
<dbReference type="Pfam" id="PF04542">
    <property type="entry name" value="Sigma70_r2"/>
    <property type="match status" value="1"/>
</dbReference>